<feature type="region of interest" description="Disordered" evidence="1">
    <location>
        <begin position="80"/>
        <end position="109"/>
    </location>
</feature>
<accession>A0ABR3A0D8</accession>
<protein>
    <submittedName>
        <fullName evidence="2">Uncharacterized protein</fullName>
    </submittedName>
</protein>
<feature type="compositionally biased region" description="Low complexity" evidence="1">
    <location>
        <begin position="20"/>
        <end position="35"/>
    </location>
</feature>
<feature type="compositionally biased region" description="Low complexity" evidence="1">
    <location>
        <begin position="496"/>
        <end position="510"/>
    </location>
</feature>
<feature type="region of interest" description="Disordered" evidence="1">
    <location>
        <begin position="440"/>
        <end position="479"/>
    </location>
</feature>
<keyword evidence="3" id="KW-1185">Reference proteome</keyword>
<sequence>MSTNLRSAVLDSDVEMNDVSHTSSHSSPQSNSSAHPILDATAATTATNDVIQPLTSNLEKSGIKVIDYAFRNLRVRSLGEAGSTSMPMPGNDSTSSSMPATPAQSSPLHLPTSSLMADLPDLLPPTMAVMFAKRDLATYDYYISRGSTDAVEDKEDDIRTEVGEDATTSASNATSYGKTIMLIDNKDVTSASPHPLPADSPPDDHFRFLFPENVTQLPRTRPIPGSIIFRLLGIQWLTREELERQLLPMDWEEYDAYVRKMGTFKRDIEERLAAWGSAMFRHMQREGNGRIDMAAFQTLVSEKSRSILRFGLNGKEELGYPYRVMYKEHPRLVYVPDPEGVLSRSKYRVPVAIPREFEEGEDRMLGVGRPPTREYRRFLRAHHALDLEGWERRYEKLLPPVPSSGIPTSEKAKEAARRVTSWIRGTRGGEAMDVDVDGGMSIEAAGTPKPKSASPSHVPQLQMPRTPKANPSRASLGSVRSLQRTGTLMLGTRGILKPSPLRKPLSPHPSYGNLRLEGDSTGASKGEKTYFFTSGGQEYTDMDTAGPSSDTDKAKTWLNSKRPGGSDEAVDDEELRRRIKRRKVMRK</sequence>
<gene>
    <name evidence="2" type="ORF">AAF712_006201</name>
</gene>
<proteinExistence type="predicted"/>
<evidence type="ECO:0000256" key="1">
    <source>
        <dbReference type="SAM" id="MobiDB-lite"/>
    </source>
</evidence>
<evidence type="ECO:0000313" key="3">
    <source>
        <dbReference type="Proteomes" id="UP001437256"/>
    </source>
</evidence>
<dbReference type="Proteomes" id="UP001437256">
    <property type="component" value="Unassembled WGS sequence"/>
</dbReference>
<organism evidence="2 3">
    <name type="scientific">Marasmius tenuissimus</name>
    <dbReference type="NCBI Taxonomy" id="585030"/>
    <lineage>
        <taxon>Eukaryota</taxon>
        <taxon>Fungi</taxon>
        <taxon>Dikarya</taxon>
        <taxon>Basidiomycota</taxon>
        <taxon>Agaricomycotina</taxon>
        <taxon>Agaricomycetes</taxon>
        <taxon>Agaricomycetidae</taxon>
        <taxon>Agaricales</taxon>
        <taxon>Marasmiineae</taxon>
        <taxon>Marasmiaceae</taxon>
        <taxon>Marasmius</taxon>
    </lineage>
</organism>
<reference evidence="2 3" key="1">
    <citation type="submission" date="2024-05" db="EMBL/GenBank/DDBJ databases">
        <title>A draft genome resource for the thread blight pathogen Marasmius tenuissimus strain MS-2.</title>
        <authorList>
            <person name="Yulfo-Soto G.E."/>
            <person name="Baruah I.K."/>
            <person name="Amoako-Attah I."/>
            <person name="Bukari Y."/>
            <person name="Meinhardt L.W."/>
            <person name="Bailey B.A."/>
            <person name="Cohen S.P."/>
        </authorList>
    </citation>
    <scope>NUCLEOTIDE SEQUENCE [LARGE SCALE GENOMIC DNA]</scope>
    <source>
        <strain evidence="2 3">MS-2</strain>
    </source>
</reference>
<feature type="compositionally biased region" description="Polar residues" evidence="1">
    <location>
        <begin position="82"/>
        <end position="109"/>
    </location>
</feature>
<comment type="caution">
    <text evidence="2">The sequence shown here is derived from an EMBL/GenBank/DDBJ whole genome shotgun (WGS) entry which is preliminary data.</text>
</comment>
<dbReference type="EMBL" id="JBBXMP010000032">
    <property type="protein sequence ID" value="KAL0066802.1"/>
    <property type="molecule type" value="Genomic_DNA"/>
</dbReference>
<name>A0ABR3A0D8_9AGAR</name>
<feature type="region of interest" description="Disordered" evidence="1">
    <location>
        <begin position="494"/>
        <end position="573"/>
    </location>
</feature>
<evidence type="ECO:0000313" key="2">
    <source>
        <dbReference type="EMBL" id="KAL0066802.1"/>
    </source>
</evidence>
<feature type="region of interest" description="Disordered" evidence="1">
    <location>
        <begin position="1"/>
        <end position="35"/>
    </location>
</feature>